<keyword evidence="3" id="KW-1185">Reference proteome</keyword>
<organism evidence="2 3">
    <name type="scientific">Streptosporangium algeriense</name>
    <dbReference type="NCBI Taxonomy" id="1682748"/>
    <lineage>
        <taxon>Bacteria</taxon>
        <taxon>Bacillati</taxon>
        <taxon>Actinomycetota</taxon>
        <taxon>Actinomycetes</taxon>
        <taxon>Streptosporangiales</taxon>
        <taxon>Streptosporangiaceae</taxon>
        <taxon>Streptosporangium</taxon>
    </lineage>
</organism>
<feature type="non-terminal residue" evidence="2">
    <location>
        <position position="1"/>
    </location>
</feature>
<name>A0ABW3E4K5_9ACTN</name>
<reference evidence="3" key="1">
    <citation type="journal article" date="2019" name="Int. J. Syst. Evol. Microbiol.">
        <title>The Global Catalogue of Microorganisms (GCM) 10K type strain sequencing project: providing services to taxonomists for standard genome sequencing and annotation.</title>
        <authorList>
            <consortium name="The Broad Institute Genomics Platform"/>
            <consortium name="The Broad Institute Genome Sequencing Center for Infectious Disease"/>
            <person name="Wu L."/>
            <person name="Ma J."/>
        </authorList>
    </citation>
    <scope>NUCLEOTIDE SEQUENCE [LARGE SCALE GENOMIC DNA]</scope>
    <source>
        <strain evidence="3">CCUG 62974</strain>
    </source>
</reference>
<protein>
    <submittedName>
        <fullName evidence="2">PucR family transcriptional regulator</fullName>
    </submittedName>
</protein>
<dbReference type="InterPro" id="IPR009057">
    <property type="entry name" value="Homeodomain-like_sf"/>
</dbReference>
<accession>A0ABW3E4K5</accession>
<dbReference type="PANTHER" id="PTHR33744:SF1">
    <property type="entry name" value="DNA-BINDING TRANSCRIPTIONAL ACTIVATOR ADER"/>
    <property type="match status" value="1"/>
</dbReference>
<dbReference type="InterPro" id="IPR042070">
    <property type="entry name" value="PucR_C-HTH_sf"/>
</dbReference>
<sequence length="157" mass="17360">AVTAFAECLPATFSTGARRTAAALEVLPEAYGQAVKAARVGRQLHGPGAVAHFDQLGVYRLLSLVSDTEELHAFVRETLGPLASDTDADNGDLRRTLQVLLETNLNVAETARRLHFHYNTLRYRIGKLERMLGDFTEDAHLRLNLTLALHVLRMRGI</sequence>
<dbReference type="Proteomes" id="UP001597024">
    <property type="component" value="Unassembled WGS sequence"/>
</dbReference>
<feature type="domain" description="PucR C-terminal helix-turn-helix" evidence="1">
    <location>
        <begin position="93"/>
        <end position="151"/>
    </location>
</feature>
<gene>
    <name evidence="2" type="ORF">ACFQ08_40430</name>
</gene>
<dbReference type="Gene3D" id="1.10.10.2840">
    <property type="entry name" value="PucR C-terminal helix-turn-helix domain"/>
    <property type="match status" value="1"/>
</dbReference>
<proteinExistence type="predicted"/>
<dbReference type="InterPro" id="IPR025736">
    <property type="entry name" value="PucR_C-HTH_dom"/>
</dbReference>
<evidence type="ECO:0000313" key="3">
    <source>
        <dbReference type="Proteomes" id="UP001597024"/>
    </source>
</evidence>
<evidence type="ECO:0000259" key="1">
    <source>
        <dbReference type="Pfam" id="PF13556"/>
    </source>
</evidence>
<dbReference type="PANTHER" id="PTHR33744">
    <property type="entry name" value="CARBOHYDRATE DIACID REGULATOR"/>
    <property type="match status" value="1"/>
</dbReference>
<comment type="caution">
    <text evidence="2">The sequence shown here is derived from an EMBL/GenBank/DDBJ whole genome shotgun (WGS) entry which is preliminary data.</text>
</comment>
<dbReference type="SUPFAM" id="SSF46689">
    <property type="entry name" value="Homeodomain-like"/>
    <property type="match status" value="1"/>
</dbReference>
<evidence type="ECO:0000313" key="2">
    <source>
        <dbReference type="EMBL" id="MFD0890853.1"/>
    </source>
</evidence>
<dbReference type="InterPro" id="IPR051448">
    <property type="entry name" value="CdaR-like_regulators"/>
</dbReference>
<dbReference type="Pfam" id="PF13556">
    <property type="entry name" value="HTH_30"/>
    <property type="match status" value="1"/>
</dbReference>
<dbReference type="EMBL" id="JBHTHX010002726">
    <property type="protein sequence ID" value="MFD0890853.1"/>
    <property type="molecule type" value="Genomic_DNA"/>
</dbReference>